<dbReference type="OrthoDB" id="4560721at2"/>
<proteinExistence type="predicted"/>
<dbReference type="KEGG" id="nyu:D7D52_28210"/>
<keyword evidence="2" id="KW-1185">Reference proteome</keyword>
<gene>
    <name evidence="1" type="ORF">D7D52_28210</name>
</gene>
<dbReference type="AlphaFoldDB" id="A0A386ZI41"/>
<dbReference type="EMBL" id="CP032568">
    <property type="protein sequence ID" value="AYF77050.1"/>
    <property type="molecule type" value="Genomic_DNA"/>
</dbReference>
<evidence type="ECO:0000313" key="1">
    <source>
        <dbReference type="EMBL" id="AYF77050.1"/>
    </source>
</evidence>
<dbReference type="Proteomes" id="UP000267164">
    <property type="component" value="Chromosome"/>
</dbReference>
<organism evidence="1 2">
    <name type="scientific">Nocardia yunnanensis</name>
    <dbReference type="NCBI Taxonomy" id="2382165"/>
    <lineage>
        <taxon>Bacteria</taxon>
        <taxon>Bacillati</taxon>
        <taxon>Actinomycetota</taxon>
        <taxon>Actinomycetes</taxon>
        <taxon>Mycobacteriales</taxon>
        <taxon>Nocardiaceae</taxon>
        <taxon>Nocardia</taxon>
    </lineage>
</organism>
<protein>
    <recommendedName>
        <fullName evidence="3">WXG100 family type VII secretion target</fullName>
    </recommendedName>
</protein>
<accession>A0A386ZI41</accession>
<name>A0A386ZI41_9NOCA</name>
<sequence>MLTMSDRLEAYEDLLITAAGKTDKVRDGIEKVVSTLVSAVDGRGTPWGDDTLGHNFANGDQGYLAGKKNILEGASNMAGTFGNFSDGQKKAAEDLKKMDHDNGDGFQ</sequence>
<evidence type="ECO:0008006" key="3">
    <source>
        <dbReference type="Google" id="ProtNLM"/>
    </source>
</evidence>
<reference evidence="1 2" key="1">
    <citation type="submission" date="2018-09" db="EMBL/GenBank/DDBJ databases">
        <title>Nocardia yunnanensis sp. nov., an actinomycete isolated from a soil sample.</title>
        <authorList>
            <person name="Zhang J."/>
        </authorList>
    </citation>
    <scope>NUCLEOTIDE SEQUENCE [LARGE SCALE GENOMIC DNA]</scope>
    <source>
        <strain evidence="1 2">CFHS0054</strain>
    </source>
</reference>
<evidence type="ECO:0000313" key="2">
    <source>
        <dbReference type="Proteomes" id="UP000267164"/>
    </source>
</evidence>